<evidence type="ECO:0000256" key="1">
    <source>
        <dbReference type="ARBA" id="ARBA00001141"/>
    </source>
</evidence>
<comment type="pathway">
    <text evidence="3">Lipid metabolism.</text>
</comment>
<dbReference type="SUPFAM" id="SSF69593">
    <property type="entry name" value="Glycerol-3-phosphate (1)-acyltransferase"/>
    <property type="match status" value="1"/>
</dbReference>
<dbReference type="Proteomes" id="UP000031518">
    <property type="component" value="Unassembled WGS sequence"/>
</dbReference>
<comment type="pathway">
    <text evidence="2">Phospholipid metabolism; CDP-diacylglycerol biosynthesis; CDP-diacylglycerol from sn-glycerol 3-phosphate: step 2/3.</text>
</comment>
<evidence type="ECO:0000256" key="7">
    <source>
        <dbReference type="ARBA" id="ARBA00022679"/>
    </source>
</evidence>
<evidence type="ECO:0000256" key="4">
    <source>
        <dbReference type="ARBA" id="ARBA00008655"/>
    </source>
</evidence>
<dbReference type="EMBL" id="CBXV010000008">
    <property type="protein sequence ID" value="CDM66456.1"/>
    <property type="molecule type" value="Genomic_DNA"/>
</dbReference>
<keyword evidence="12" id="KW-1185">Reference proteome</keyword>
<dbReference type="SMART" id="SM00563">
    <property type="entry name" value="PlsC"/>
    <property type="match status" value="1"/>
</dbReference>
<evidence type="ECO:0000256" key="9">
    <source>
        <dbReference type="RuleBase" id="RU361267"/>
    </source>
</evidence>
<sequence>MRAKVEPHDRAHRRRKVHVYGLEKIERGRSYVFLSTHQSYMDIPVMLGYLPAQLRIAAKKELFRLPFLGWHLRRAGHIPIDRSSTADAVATLQRATDTIRDGICAYIFPEGTRSRDGRLQPFKKGGFKLALQARLPIIPITIIGTRQLLPRDSIIFRPGPVWMYIDDPIETSGLTDEDLPELMETVRARMLAHFKRAEGRIDVIRSP</sequence>
<evidence type="ECO:0000256" key="5">
    <source>
        <dbReference type="ARBA" id="ARBA00013211"/>
    </source>
</evidence>
<keyword evidence="8 9" id="KW-0012">Acyltransferase</keyword>
<evidence type="ECO:0000313" key="12">
    <source>
        <dbReference type="Proteomes" id="UP000031518"/>
    </source>
</evidence>
<dbReference type="InterPro" id="IPR004552">
    <property type="entry name" value="AGP_acyltrans"/>
</dbReference>
<organism evidence="11 12">
    <name type="scientific">Pyrinomonas methylaliphatogenes</name>
    <dbReference type="NCBI Taxonomy" id="454194"/>
    <lineage>
        <taxon>Bacteria</taxon>
        <taxon>Pseudomonadati</taxon>
        <taxon>Acidobacteriota</taxon>
        <taxon>Blastocatellia</taxon>
        <taxon>Blastocatellales</taxon>
        <taxon>Pyrinomonadaceae</taxon>
        <taxon>Pyrinomonas</taxon>
    </lineage>
</organism>
<gene>
    <name evidence="11" type="ORF">PYK22_02486</name>
</gene>
<evidence type="ECO:0000256" key="8">
    <source>
        <dbReference type="ARBA" id="ARBA00023315"/>
    </source>
</evidence>
<evidence type="ECO:0000256" key="6">
    <source>
        <dbReference type="ARBA" id="ARBA00016139"/>
    </source>
</evidence>
<dbReference type="Pfam" id="PF01553">
    <property type="entry name" value="Acyltransferase"/>
    <property type="match status" value="1"/>
</dbReference>
<evidence type="ECO:0000313" key="11">
    <source>
        <dbReference type="EMBL" id="CDM66456.1"/>
    </source>
</evidence>
<keyword evidence="9" id="KW-0443">Lipid metabolism</keyword>
<keyword evidence="9" id="KW-0594">Phospholipid biosynthesis</keyword>
<dbReference type="GO" id="GO:0006654">
    <property type="term" value="P:phosphatidic acid biosynthetic process"/>
    <property type="evidence" value="ECO:0007669"/>
    <property type="project" value="TreeGrafter"/>
</dbReference>
<feature type="domain" description="Phospholipid/glycerol acyltransferase" evidence="10">
    <location>
        <begin position="31"/>
        <end position="145"/>
    </location>
</feature>
<dbReference type="AlphaFoldDB" id="A0A0B6WZA5"/>
<dbReference type="CDD" id="cd07989">
    <property type="entry name" value="LPLAT_AGPAT-like"/>
    <property type="match status" value="1"/>
</dbReference>
<dbReference type="OrthoDB" id="9803035at2"/>
<keyword evidence="9" id="KW-0444">Lipid biosynthesis</keyword>
<proteinExistence type="inferred from homology"/>
<evidence type="ECO:0000256" key="2">
    <source>
        <dbReference type="ARBA" id="ARBA00004728"/>
    </source>
</evidence>
<dbReference type="GO" id="GO:0016020">
    <property type="term" value="C:membrane"/>
    <property type="evidence" value="ECO:0007669"/>
    <property type="project" value="InterPro"/>
</dbReference>
<comment type="domain">
    <text evidence="9">The HXXXXD motif is essential for acyltransferase activity and may constitute the binding site for the phosphate moiety of the glycerol-3-phosphate.</text>
</comment>
<comment type="similarity">
    <text evidence="4 9">Belongs to the 1-acyl-sn-glycerol-3-phosphate acyltransferase family.</text>
</comment>
<dbReference type="RefSeq" id="WP_060635639.1">
    <property type="nucleotide sequence ID" value="NZ_CBXV010000008.1"/>
</dbReference>
<reference evidence="11 12" key="1">
    <citation type="submission" date="2013-12" db="EMBL/GenBank/DDBJ databases">
        <authorList>
            <person name="Stott M."/>
        </authorList>
    </citation>
    <scope>NUCLEOTIDE SEQUENCE [LARGE SCALE GENOMIC DNA]</scope>
    <source>
        <strain evidence="11 12">K22</strain>
    </source>
</reference>
<dbReference type="PANTHER" id="PTHR10434:SF11">
    <property type="entry name" value="1-ACYL-SN-GLYCEROL-3-PHOSPHATE ACYLTRANSFERASE"/>
    <property type="match status" value="1"/>
</dbReference>
<evidence type="ECO:0000256" key="3">
    <source>
        <dbReference type="ARBA" id="ARBA00005189"/>
    </source>
</evidence>
<keyword evidence="9" id="KW-1208">Phospholipid metabolism</keyword>
<comment type="catalytic activity">
    <reaction evidence="1 9">
        <text>a 1-acyl-sn-glycero-3-phosphate + an acyl-CoA = a 1,2-diacyl-sn-glycero-3-phosphate + CoA</text>
        <dbReference type="Rhea" id="RHEA:19709"/>
        <dbReference type="ChEBI" id="CHEBI:57287"/>
        <dbReference type="ChEBI" id="CHEBI:57970"/>
        <dbReference type="ChEBI" id="CHEBI:58342"/>
        <dbReference type="ChEBI" id="CHEBI:58608"/>
        <dbReference type="EC" id="2.3.1.51"/>
    </reaction>
</comment>
<reference evidence="11 12" key="2">
    <citation type="submission" date="2015-01" db="EMBL/GenBank/DDBJ databases">
        <title>Complete genome sequence of Pyrinomonas methylaliphatogenes type strain K22T.</title>
        <authorList>
            <person name="Lee K.C.Y."/>
            <person name="Power J.F."/>
            <person name="Dunfield P.F."/>
            <person name="Morgan X.C."/>
            <person name="Huttenhower C."/>
            <person name="Stott M.B."/>
        </authorList>
    </citation>
    <scope>NUCLEOTIDE SEQUENCE [LARGE SCALE GENOMIC DNA]</scope>
    <source>
        <strain evidence="11 12">K22</strain>
    </source>
</reference>
<dbReference type="STRING" id="454194.PYK22_02486"/>
<protein>
    <recommendedName>
        <fullName evidence="6 9">1-acyl-sn-glycerol-3-phosphate acyltransferase</fullName>
        <ecNumber evidence="5 9">2.3.1.51</ecNumber>
    </recommendedName>
</protein>
<dbReference type="GO" id="GO:0003841">
    <property type="term" value="F:1-acylglycerol-3-phosphate O-acyltransferase activity"/>
    <property type="evidence" value="ECO:0007669"/>
    <property type="project" value="UniProtKB-UniRule"/>
</dbReference>
<dbReference type="PANTHER" id="PTHR10434">
    <property type="entry name" value="1-ACYL-SN-GLYCEROL-3-PHOSPHATE ACYLTRANSFERASE"/>
    <property type="match status" value="1"/>
</dbReference>
<accession>A0A0B6WZA5</accession>
<name>A0A0B6WZA5_9BACT</name>
<dbReference type="NCBIfam" id="TIGR00530">
    <property type="entry name" value="AGP_acyltrn"/>
    <property type="match status" value="1"/>
</dbReference>
<keyword evidence="7 9" id="KW-0808">Transferase</keyword>
<dbReference type="EC" id="2.3.1.51" evidence="5 9"/>
<evidence type="ECO:0000259" key="10">
    <source>
        <dbReference type="SMART" id="SM00563"/>
    </source>
</evidence>
<dbReference type="InterPro" id="IPR002123">
    <property type="entry name" value="Plipid/glycerol_acylTrfase"/>
</dbReference>